<name>A0AAU8PN06_CORPS</name>
<evidence type="ECO:0000259" key="18">
    <source>
        <dbReference type="PROSITE" id="PS51387"/>
    </source>
</evidence>
<keyword evidence="10 17" id="KW-0521">NADP</keyword>
<dbReference type="Gene3D" id="3.30.465.10">
    <property type="match status" value="1"/>
</dbReference>
<comment type="pathway">
    <text evidence="4 17">Cell wall biogenesis; peptidoglycan biosynthesis.</text>
</comment>
<comment type="function">
    <text evidence="2 17">Cell wall formation.</text>
</comment>
<comment type="subcellular location">
    <subcellularLocation>
        <location evidence="3 17">Cytoplasm</location>
    </subcellularLocation>
</comment>
<dbReference type="InterPro" id="IPR006094">
    <property type="entry name" value="Oxid_FAD_bind_N"/>
</dbReference>
<evidence type="ECO:0000256" key="8">
    <source>
        <dbReference type="ARBA" id="ARBA00022630"/>
    </source>
</evidence>
<protein>
    <recommendedName>
        <fullName evidence="17">UDP-N-acetylenolpyruvoylglucosamine reductase</fullName>
        <ecNumber evidence="17">1.3.1.98</ecNumber>
    </recommendedName>
    <alternativeName>
        <fullName evidence="17">UDP-N-acetylmuramate dehydrogenase</fullName>
    </alternativeName>
</protein>
<evidence type="ECO:0000256" key="4">
    <source>
        <dbReference type="ARBA" id="ARBA00004752"/>
    </source>
</evidence>
<dbReference type="NCBIfam" id="TIGR00179">
    <property type="entry name" value="murB"/>
    <property type="match status" value="1"/>
</dbReference>
<dbReference type="GO" id="GO:0051301">
    <property type="term" value="P:cell division"/>
    <property type="evidence" value="ECO:0007669"/>
    <property type="project" value="UniProtKB-KW"/>
</dbReference>
<proteinExistence type="inferred from homology"/>
<evidence type="ECO:0000256" key="11">
    <source>
        <dbReference type="ARBA" id="ARBA00022960"/>
    </source>
</evidence>
<keyword evidence="7 17" id="KW-0132">Cell division</keyword>
<dbReference type="EC" id="1.3.1.98" evidence="17"/>
<keyword evidence="6 17" id="KW-0963">Cytoplasm</keyword>
<evidence type="ECO:0000256" key="15">
    <source>
        <dbReference type="ARBA" id="ARBA00023316"/>
    </source>
</evidence>
<evidence type="ECO:0000256" key="7">
    <source>
        <dbReference type="ARBA" id="ARBA00022618"/>
    </source>
</evidence>
<dbReference type="GO" id="GO:0009252">
    <property type="term" value="P:peptidoglycan biosynthetic process"/>
    <property type="evidence" value="ECO:0007669"/>
    <property type="project" value="UniProtKB-UniRule"/>
</dbReference>
<evidence type="ECO:0000256" key="17">
    <source>
        <dbReference type="HAMAP-Rule" id="MF_00037"/>
    </source>
</evidence>
<evidence type="ECO:0000256" key="13">
    <source>
        <dbReference type="ARBA" id="ARBA00023002"/>
    </source>
</evidence>
<dbReference type="Proteomes" id="UP000006465">
    <property type="component" value="Chromosome"/>
</dbReference>
<evidence type="ECO:0000256" key="6">
    <source>
        <dbReference type="ARBA" id="ARBA00022490"/>
    </source>
</evidence>
<dbReference type="EMBL" id="CP003540">
    <property type="protein sequence ID" value="AFK15906.1"/>
    <property type="molecule type" value="Genomic_DNA"/>
</dbReference>
<reference evidence="19 20" key="1">
    <citation type="journal article" date="2013" name="J. Biotechnol.">
        <title>Genome sequence of Corynebacterium pseudotuberculosis biovar equi strain 258 and prediction of antigenic targets to improve biotechnological vaccine production.</title>
        <authorList>
            <person name="Soares S.C."/>
            <person name="Trost E."/>
            <person name="Ramos R.T."/>
            <person name="Carneiro A.R."/>
            <person name="Santos A.R."/>
            <person name="Pinto A.C."/>
            <person name="Barbosa E."/>
            <person name="Aburjaile F."/>
            <person name="Ali A."/>
            <person name="Diniz C.A."/>
            <person name="Hassan S.S."/>
            <person name="Fiaux K."/>
            <person name="Guimaraes L.C."/>
            <person name="Bakhtiar S.M."/>
            <person name="Pereira U."/>
            <person name="Almeida S.S."/>
            <person name="Abreu V.A."/>
            <person name="Rocha F.S."/>
            <person name="Dorella F.A."/>
            <person name="Miyoshi A."/>
            <person name="Silva A."/>
            <person name="Azevedo V."/>
            <person name="Tauch A."/>
        </authorList>
    </citation>
    <scope>NUCLEOTIDE SEQUENCE [LARGE SCALE GENOMIC DNA]</scope>
    <source>
        <strain evidence="19 20">258</strain>
    </source>
</reference>
<comment type="catalytic activity">
    <reaction evidence="16 17">
        <text>UDP-N-acetyl-alpha-D-muramate + NADP(+) = UDP-N-acetyl-3-O-(1-carboxyvinyl)-alpha-D-glucosamine + NADPH + H(+)</text>
        <dbReference type="Rhea" id="RHEA:12248"/>
        <dbReference type="ChEBI" id="CHEBI:15378"/>
        <dbReference type="ChEBI" id="CHEBI:57783"/>
        <dbReference type="ChEBI" id="CHEBI:58349"/>
        <dbReference type="ChEBI" id="CHEBI:68483"/>
        <dbReference type="ChEBI" id="CHEBI:70757"/>
        <dbReference type="EC" id="1.3.1.98"/>
    </reaction>
</comment>
<dbReference type="GO" id="GO:0071949">
    <property type="term" value="F:FAD binding"/>
    <property type="evidence" value="ECO:0007669"/>
    <property type="project" value="InterPro"/>
</dbReference>
<evidence type="ECO:0000256" key="12">
    <source>
        <dbReference type="ARBA" id="ARBA00022984"/>
    </source>
</evidence>
<dbReference type="Pfam" id="PF01565">
    <property type="entry name" value="FAD_binding_4"/>
    <property type="match status" value="1"/>
</dbReference>
<dbReference type="Pfam" id="PF02873">
    <property type="entry name" value="MurB_C"/>
    <property type="match status" value="1"/>
</dbReference>
<keyword evidence="9 17" id="KW-0274">FAD</keyword>
<keyword evidence="13 17" id="KW-0560">Oxidoreductase</keyword>
<dbReference type="Gene3D" id="3.90.78.10">
    <property type="entry name" value="UDP-N-acetylenolpyruvoylglucosamine reductase, C-terminal domain"/>
    <property type="match status" value="1"/>
</dbReference>
<feature type="active site" description="Proton donor" evidence="17">
    <location>
        <position position="264"/>
    </location>
</feature>
<evidence type="ECO:0000256" key="9">
    <source>
        <dbReference type="ARBA" id="ARBA00022827"/>
    </source>
</evidence>
<dbReference type="GO" id="GO:0008360">
    <property type="term" value="P:regulation of cell shape"/>
    <property type="evidence" value="ECO:0007669"/>
    <property type="project" value="UniProtKB-KW"/>
</dbReference>
<evidence type="ECO:0000313" key="19">
    <source>
        <dbReference type="EMBL" id="AFK15906.1"/>
    </source>
</evidence>
<dbReference type="InterPro" id="IPR036635">
    <property type="entry name" value="MurB_C_sf"/>
</dbReference>
<evidence type="ECO:0000256" key="1">
    <source>
        <dbReference type="ARBA" id="ARBA00001974"/>
    </source>
</evidence>
<comment type="similarity">
    <text evidence="5 17">Belongs to the MurB family.</text>
</comment>
<evidence type="ECO:0000313" key="20">
    <source>
        <dbReference type="Proteomes" id="UP000006465"/>
    </source>
</evidence>
<gene>
    <name evidence="17" type="primary">murB</name>
    <name evidence="19" type="ORF">CP258_01370</name>
</gene>
<dbReference type="InterPro" id="IPR003170">
    <property type="entry name" value="MurB"/>
</dbReference>
<dbReference type="PANTHER" id="PTHR21071:SF4">
    <property type="entry name" value="UDP-N-ACETYLENOLPYRUVOYLGLUCOSAMINE REDUCTASE"/>
    <property type="match status" value="1"/>
</dbReference>
<evidence type="ECO:0000256" key="2">
    <source>
        <dbReference type="ARBA" id="ARBA00003921"/>
    </source>
</evidence>
<evidence type="ECO:0000256" key="10">
    <source>
        <dbReference type="ARBA" id="ARBA00022857"/>
    </source>
</evidence>
<keyword evidence="12 17" id="KW-0573">Peptidoglycan synthesis</keyword>
<dbReference type="RefSeq" id="WP_014366419.1">
    <property type="nucleotide sequence ID" value="NC_017945.3"/>
</dbReference>
<keyword evidence="15 17" id="KW-0961">Cell wall biogenesis/degradation</keyword>
<organism evidence="19 20">
    <name type="scientific">Corynebacterium pseudotuberculosis 258</name>
    <dbReference type="NCBI Taxonomy" id="1168865"/>
    <lineage>
        <taxon>Bacteria</taxon>
        <taxon>Bacillati</taxon>
        <taxon>Actinomycetota</taxon>
        <taxon>Actinomycetes</taxon>
        <taxon>Mycobacteriales</taxon>
        <taxon>Corynebacteriaceae</taxon>
        <taxon>Corynebacterium</taxon>
    </lineage>
</organism>
<dbReference type="SUPFAM" id="SSF56176">
    <property type="entry name" value="FAD-binding/transporter-associated domain-like"/>
    <property type="match status" value="1"/>
</dbReference>
<evidence type="ECO:0000256" key="14">
    <source>
        <dbReference type="ARBA" id="ARBA00023306"/>
    </source>
</evidence>
<dbReference type="Gene3D" id="3.30.43.10">
    <property type="entry name" value="Uridine Diphospho-n-acetylenolpyruvylglucosamine Reductase, domain 2"/>
    <property type="match status" value="1"/>
</dbReference>
<dbReference type="InterPro" id="IPR011601">
    <property type="entry name" value="MurB_C"/>
</dbReference>
<dbReference type="InterPro" id="IPR016169">
    <property type="entry name" value="FAD-bd_PCMH_sub2"/>
</dbReference>
<dbReference type="NCBIfam" id="NF010478">
    <property type="entry name" value="PRK13903.1"/>
    <property type="match status" value="1"/>
</dbReference>
<keyword evidence="8 17" id="KW-0285">Flavoprotein</keyword>
<keyword evidence="11 17" id="KW-0133">Cell shape</keyword>
<feature type="active site" evidence="17">
    <location>
        <position position="183"/>
    </location>
</feature>
<dbReference type="InterPro" id="IPR016166">
    <property type="entry name" value="FAD-bd_PCMH"/>
</dbReference>
<sequence>MTDTSLTQTFAEIRPVIEQHADIRVDSLSFSELTTLHLGGTPIAAVRCGSRASVVHAVKLLDAHRIPLLIVGGGSNLVIADGDIPVVAVIVECKEMSADMHTGKLVADAGVVWDEVVAFAVEAGLGGIECLSGIPGSAGATPVQNVGAYGVEIADVLVSVELLDRATGEVSEVPAAELDLAYRYSNLKFTGRGVVLGITLQLALDGLSAPLRFGELARLLGVTATGGEQIRWNSREVREAVLQLRRGKGMVYDPDDHDTWSAGSFFTNPIISDALLASVRTRVAELCTPEDAAAMPCYAAGSGTWKLSAAWLIDRAGYKKGYPEGAVARLSTKHTLALTNRGNANTADLVALARDIRDGVQETFGVALEPEPVWIGVEF</sequence>
<dbReference type="PANTHER" id="PTHR21071">
    <property type="entry name" value="UDP-N-ACETYLENOLPYRUVOYLGLUCOSAMINE REDUCTASE"/>
    <property type="match status" value="1"/>
</dbReference>
<dbReference type="HAMAP" id="MF_00037">
    <property type="entry name" value="MurB"/>
    <property type="match status" value="1"/>
</dbReference>
<dbReference type="GO" id="GO:0008762">
    <property type="term" value="F:UDP-N-acetylmuramate dehydrogenase activity"/>
    <property type="evidence" value="ECO:0007669"/>
    <property type="project" value="UniProtKB-UniRule"/>
</dbReference>
<dbReference type="InterPro" id="IPR016167">
    <property type="entry name" value="FAD-bd_PCMH_sub1"/>
</dbReference>
<feature type="active site" evidence="17">
    <location>
        <position position="371"/>
    </location>
</feature>
<evidence type="ECO:0000256" key="3">
    <source>
        <dbReference type="ARBA" id="ARBA00004496"/>
    </source>
</evidence>
<dbReference type="PROSITE" id="PS51387">
    <property type="entry name" value="FAD_PCMH"/>
    <property type="match status" value="1"/>
</dbReference>
<keyword evidence="14 17" id="KW-0131">Cell cycle</keyword>
<dbReference type="AlphaFoldDB" id="A0AAU8PN06"/>
<evidence type="ECO:0000256" key="16">
    <source>
        <dbReference type="ARBA" id="ARBA00048914"/>
    </source>
</evidence>
<accession>A0AAU8PN06</accession>
<comment type="cofactor">
    <cofactor evidence="1 17">
        <name>FAD</name>
        <dbReference type="ChEBI" id="CHEBI:57692"/>
    </cofactor>
</comment>
<dbReference type="GO" id="GO:0005829">
    <property type="term" value="C:cytosol"/>
    <property type="evidence" value="ECO:0007669"/>
    <property type="project" value="TreeGrafter"/>
</dbReference>
<feature type="domain" description="FAD-binding PCMH-type" evidence="18">
    <location>
        <begin position="38"/>
        <end position="205"/>
    </location>
</feature>
<dbReference type="SUPFAM" id="SSF56194">
    <property type="entry name" value="Uridine diphospho-N-Acetylenolpyruvylglucosamine reductase, MurB, C-terminal domain"/>
    <property type="match status" value="1"/>
</dbReference>
<dbReference type="KEGG" id="coe:CP258_01370"/>
<dbReference type="GO" id="GO:0071555">
    <property type="term" value="P:cell wall organization"/>
    <property type="evidence" value="ECO:0007669"/>
    <property type="project" value="UniProtKB-KW"/>
</dbReference>
<dbReference type="InterPro" id="IPR036318">
    <property type="entry name" value="FAD-bd_PCMH-like_sf"/>
</dbReference>
<evidence type="ECO:0000256" key="5">
    <source>
        <dbReference type="ARBA" id="ARBA00010485"/>
    </source>
</evidence>